<evidence type="ECO:0000313" key="2">
    <source>
        <dbReference type="Proteomes" id="UP000251889"/>
    </source>
</evidence>
<reference evidence="1 2" key="1">
    <citation type="submission" date="2018-06" db="EMBL/GenBank/DDBJ databases">
        <title>Chryseolinea flavus sp. nov., a member of the phylum Bacteroidetes isolated from soil.</title>
        <authorList>
            <person name="Li Y."/>
            <person name="Wang J."/>
        </authorList>
    </citation>
    <scope>NUCLEOTIDE SEQUENCE [LARGE SCALE GENOMIC DNA]</scope>
    <source>
        <strain evidence="1 2">SDU1-6</strain>
    </source>
</reference>
<dbReference type="InterPro" id="IPR027056">
    <property type="entry name" value="Gluconate_2DH_su3"/>
</dbReference>
<dbReference type="EMBL" id="QMFY01000016">
    <property type="protein sequence ID" value="RAV98633.1"/>
    <property type="molecule type" value="Genomic_DNA"/>
</dbReference>
<keyword evidence="2" id="KW-1185">Reference proteome</keyword>
<protein>
    <submittedName>
        <fullName evidence="1">Gluconate 2-dehydrogenase subunit 3 family protein</fullName>
    </submittedName>
</protein>
<proteinExistence type="predicted"/>
<sequence length="217" mass="24415">MDRRKYLKTLAASTAGLGLLFHACKPEDAAKTAPPKAPVNYDRTPVEQEREQKLFTEQFFDAHEMKTITILVDIIIPKDETSGSASDAGVHDFIEFIAKDMPRYQIPLRGGLKWLDVQCMKQFNADFASLNATQQVQIIDQIAYPEQAKPEMQQGVAFFNTMRDLTACGFFSSKIGIADIGYKGNTPNSWDGVPADVLEQYGVKYEEHRLDSYVKHT</sequence>
<dbReference type="AlphaFoldDB" id="A0A364XYH8"/>
<dbReference type="RefSeq" id="WP_112749309.1">
    <property type="nucleotide sequence ID" value="NZ_QMFY01000016.1"/>
</dbReference>
<dbReference type="OrthoDB" id="129242at2"/>
<accession>A0A364XYH8</accession>
<name>A0A364XYH8_9BACT</name>
<organism evidence="1 2">
    <name type="scientific">Pseudochryseolinea flava</name>
    <dbReference type="NCBI Taxonomy" id="2059302"/>
    <lineage>
        <taxon>Bacteria</taxon>
        <taxon>Pseudomonadati</taxon>
        <taxon>Bacteroidota</taxon>
        <taxon>Cytophagia</taxon>
        <taxon>Cytophagales</taxon>
        <taxon>Fulvivirgaceae</taxon>
        <taxon>Pseudochryseolinea</taxon>
    </lineage>
</organism>
<dbReference type="Pfam" id="PF13618">
    <property type="entry name" value="Gluconate_2-dh3"/>
    <property type="match status" value="1"/>
</dbReference>
<gene>
    <name evidence="1" type="ORF">DQQ10_23140</name>
</gene>
<evidence type="ECO:0000313" key="1">
    <source>
        <dbReference type="EMBL" id="RAV98633.1"/>
    </source>
</evidence>
<comment type="caution">
    <text evidence="1">The sequence shown here is derived from an EMBL/GenBank/DDBJ whole genome shotgun (WGS) entry which is preliminary data.</text>
</comment>
<dbReference type="Proteomes" id="UP000251889">
    <property type="component" value="Unassembled WGS sequence"/>
</dbReference>